<protein>
    <submittedName>
        <fullName evidence="2">Uncharacterized protein</fullName>
    </submittedName>
</protein>
<reference evidence="2" key="1">
    <citation type="journal article" date="2012" name="Nature">
        <title>The tomato genome sequence provides insights into fleshy fruit evolution.</title>
        <authorList>
            <consortium name="Tomato Genome Consortium"/>
        </authorList>
    </citation>
    <scope>NUCLEOTIDE SEQUENCE [LARGE SCALE GENOMIC DNA]</scope>
    <source>
        <strain evidence="2">cv. Heinz 1706</strain>
    </source>
</reference>
<dbReference type="Gene3D" id="3.40.50.150">
    <property type="entry name" value="Vaccinia Virus protein VP39"/>
    <property type="match status" value="1"/>
</dbReference>
<dbReference type="EnsemblPlants" id="Solyc10g049540.1.1">
    <property type="protein sequence ID" value="Solyc10g049540.1.1.1"/>
    <property type="gene ID" value="Solyc10g049540.1"/>
</dbReference>
<organism evidence="2">
    <name type="scientific">Solanum lycopersicum</name>
    <name type="common">Tomato</name>
    <name type="synonym">Lycopersicon esculentum</name>
    <dbReference type="NCBI Taxonomy" id="4081"/>
    <lineage>
        <taxon>Eukaryota</taxon>
        <taxon>Viridiplantae</taxon>
        <taxon>Streptophyta</taxon>
        <taxon>Embryophyta</taxon>
        <taxon>Tracheophyta</taxon>
        <taxon>Spermatophyta</taxon>
        <taxon>Magnoliopsida</taxon>
        <taxon>eudicotyledons</taxon>
        <taxon>Gunneridae</taxon>
        <taxon>Pentapetalae</taxon>
        <taxon>asterids</taxon>
        <taxon>lamiids</taxon>
        <taxon>Solanales</taxon>
        <taxon>Solanaceae</taxon>
        <taxon>Solanoideae</taxon>
        <taxon>Solaneae</taxon>
        <taxon>Solanum</taxon>
        <taxon>Solanum subgen. Lycopersicon</taxon>
    </lineage>
</organism>
<dbReference type="Gramene" id="Solyc10g049540.1.1">
    <property type="protein sequence ID" value="Solyc10g049540.1.1.1"/>
    <property type="gene ID" value="Solyc10g049540.1"/>
</dbReference>
<dbReference type="PANTHER" id="PTHR31009">
    <property type="entry name" value="S-ADENOSYL-L-METHIONINE:CARBOXYL METHYLTRANSFERASE FAMILY PROTEIN"/>
    <property type="match status" value="1"/>
</dbReference>
<dbReference type="Proteomes" id="UP000004994">
    <property type="component" value="Chromosome 10"/>
</dbReference>
<comment type="similarity">
    <text evidence="1">Belongs to the methyltransferase superfamily. Type-7 methyltransferase family.</text>
</comment>
<keyword evidence="3" id="KW-1185">Reference proteome</keyword>
<sequence length="127" mass="15053">MQNIVETIKDKYHSTSPEIEYQVFFNDDITNDFNILFKSLYSDHKPYFAATIPGSFYGRLFPLCSLHIVYCCYALQWLTQVPKDMKNKRRIHYDSASNEVWNAYVSQFHNSCNYSRVQGQRKLFLEA</sequence>
<evidence type="ECO:0000256" key="1">
    <source>
        <dbReference type="ARBA" id="ARBA00007967"/>
    </source>
</evidence>
<evidence type="ECO:0000313" key="2">
    <source>
        <dbReference type="EnsemblPlants" id="Solyc10g049540.1.1.1"/>
    </source>
</evidence>
<dbReference type="SUPFAM" id="SSF53335">
    <property type="entry name" value="S-adenosyl-L-methionine-dependent methyltransferases"/>
    <property type="match status" value="1"/>
</dbReference>
<dbReference type="InterPro" id="IPR005299">
    <property type="entry name" value="MeTrfase_7"/>
</dbReference>
<dbReference type="GO" id="GO:0008168">
    <property type="term" value="F:methyltransferase activity"/>
    <property type="evidence" value="ECO:0007669"/>
    <property type="project" value="InterPro"/>
</dbReference>
<evidence type="ECO:0000313" key="3">
    <source>
        <dbReference type="Proteomes" id="UP000004994"/>
    </source>
</evidence>
<dbReference type="PaxDb" id="4081-Solyc10g049540.1.1"/>
<dbReference type="AlphaFoldDB" id="A0A3Q7IGJ7"/>
<accession>A0A3Q7IGJ7</accession>
<dbReference type="OMA" id="PNIFIAM"/>
<name>A0A3Q7IGJ7_SOLLC</name>
<reference evidence="2" key="2">
    <citation type="submission" date="2019-01" db="UniProtKB">
        <authorList>
            <consortium name="EnsemblPlants"/>
        </authorList>
    </citation>
    <scope>IDENTIFICATION</scope>
    <source>
        <strain evidence="2">cv. Heinz 1706</strain>
    </source>
</reference>
<dbReference type="STRING" id="4081.A0A3Q7IGJ7"/>
<dbReference type="Pfam" id="PF03492">
    <property type="entry name" value="Methyltransf_7"/>
    <property type="match status" value="1"/>
</dbReference>
<dbReference type="InParanoid" id="A0A3Q7IGJ7"/>
<dbReference type="InterPro" id="IPR029063">
    <property type="entry name" value="SAM-dependent_MTases_sf"/>
</dbReference>
<proteinExistence type="inferred from homology"/>